<dbReference type="PROSITE" id="PS01124">
    <property type="entry name" value="HTH_ARAC_FAMILY_2"/>
    <property type="match status" value="1"/>
</dbReference>
<dbReference type="AlphaFoldDB" id="A0A9X9XH52"/>
<dbReference type="PANTHER" id="PTHR46796">
    <property type="entry name" value="HTH-TYPE TRANSCRIPTIONAL ACTIVATOR RHAS-RELATED"/>
    <property type="match status" value="1"/>
</dbReference>
<evidence type="ECO:0000313" key="5">
    <source>
        <dbReference type="EMBL" id="MBR0683038.1"/>
    </source>
</evidence>
<keyword evidence="2" id="KW-0238">DNA-binding</keyword>
<dbReference type="SMART" id="SM00342">
    <property type="entry name" value="HTH_ARAC"/>
    <property type="match status" value="1"/>
</dbReference>
<dbReference type="RefSeq" id="WP_211848577.1">
    <property type="nucleotide sequence ID" value="NZ_JAAEDL010000026.1"/>
</dbReference>
<dbReference type="GO" id="GO:0043565">
    <property type="term" value="F:sequence-specific DNA binding"/>
    <property type="evidence" value="ECO:0007669"/>
    <property type="project" value="InterPro"/>
</dbReference>
<dbReference type="Pfam" id="PF12833">
    <property type="entry name" value="HTH_18"/>
    <property type="match status" value="1"/>
</dbReference>
<keyword evidence="6" id="KW-1185">Reference proteome</keyword>
<gene>
    <name evidence="5" type="ORF">GXW74_21275</name>
</gene>
<dbReference type="InterPro" id="IPR018060">
    <property type="entry name" value="HTH_AraC"/>
</dbReference>
<evidence type="ECO:0000256" key="1">
    <source>
        <dbReference type="ARBA" id="ARBA00023015"/>
    </source>
</evidence>
<keyword evidence="3" id="KW-0804">Transcription</keyword>
<evidence type="ECO:0000256" key="3">
    <source>
        <dbReference type="ARBA" id="ARBA00023163"/>
    </source>
</evidence>
<evidence type="ECO:0000259" key="4">
    <source>
        <dbReference type="PROSITE" id="PS01124"/>
    </source>
</evidence>
<comment type="caution">
    <text evidence="5">The sequence shown here is derived from an EMBL/GenBank/DDBJ whole genome shotgun (WGS) entry which is preliminary data.</text>
</comment>
<dbReference type="SUPFAM" id="SSF46689">
    <property type="entry name" value="Homeodomain-like"/>
    <property type="match status" value="1"/>
</dbReference>
<feature type="domain" description="HTH araC/xylS-type" evidence="4">
    <location>
        <begin position="217"/>
        <end position="318"/>
    </location>
</feature>
<dbReference type="InterPro" id="IPR009057">
    <property type="entry name" value="Homeodomain-like_sf"/>
</dbReference>
<dbReference type="EMBL" id="JAAEDL010000026">
    <property type="protein sequence ID" value="MBR0683038.1"/>
    <property type="molecule type" value="Genomic_DNA"/>
</dbReference>
<evidence type="ECO:0000313" key="6">
    <source>
        <dbReference type="Proteomes" id="UP001138709"/>
    </source>
</evidence>
<protein>
    <submittedName>
        <fullName evidence="5">Helix-turn-helix domain-containing protein</fullName>
    </submittedName>
</protein>
<dbReference type="InterPro" id="IPR050204">
    <property type="entry name" value="AraC_XylS_family_regulators"/>
</dbReference>
<name>A0A9X9XH52_9PROT</name>
<keyword evidence="1" id="KW-0805">Transcription regulation</keyword>
<dbReference type="Proteomes" id="UP001138709">
    <property type="component" value="Unassembled WGS sequence"/>
</dbReference>
<reference evidence="5" key="1">
    <citation type="submission" date="2020-01" db="EMBL/GenBank/DDBJ databases">
        <authorList>
            <person name="Rat A."/>
        </authorList>
    </citation>
    <scope>NUCLEOTIDE SEQUENCE</scope>
    <source>
        <strain evidence="5">LMG 31228</strain>
    </source>
</reference>
<dbReference type="Gene3D" id="1.10.10.60">
    <property type="entry name" value="Homeodomain-like"/>
    <property type="match status" value="1"/>
</dbReference>
<reference evidence="5" key="2">
    <citation type="journal article" date="2021" name="Syst. Appl. Microbiol.">
        <title>Roseomonas hellenica sp. nov., isolated from roots of wild-growing Alkanna tinctoria.</title>
        <authorList>
            <person name="Rat A."/>
            <person name="Naranjo H.D."/>
            <person name="Lebbe L."/>
            <person name="Cnockaert M."/>
            <person name="Krigas N."/>
            <person name="Grigoriadou K."/>
            <person name="Maloupa E."/>
            <person name="Willems A."/>
        </authorList>
    </citation>
    <scope>NUCLEOTIDE SEQUENCE</scope>
    <source>
        <strain evidence="5">LMG 31228</strain>
    </source>
</reference>
<dbReference type="GO" id="GO:0003700">
    <property type="term" value="F:DNA-binding transcription factor activity"/>
    <property type="evidence" value="ECO:0007669"/>
    <property type="project" value="InterPro"/>
</dbReference>
<organism evidence="5 6">
    <name type="scientific">Neoroseomonas eburnea</name>
    <dbReference type="NCBI Taxonomy" id="1346889"/>
    <lineage>
        <taxon>Bacteria</taxon>
        <taxon>Pseudomonadati</taxon>
        <taxon>Pseudomonadota</taxon>
        <taxon>Alphaproteobacteria</taxon>
        <taxon>Acetobacterales</taxon>
        <taxon>Acetobacteraceae</taxon>
        <taxon>Neoroseomonas</taxon>
    </lineage>
</organism>
<evidence type="ECO:0000256" key="2">
    <source>
        <dbReference type="ARBA" id="ARBA00023125"/>
    </source>
</evidence>
<accession>A0A9X9XH52</accession>
<sequence length="327" mass="34613">MDGFDRVGAPAGFVRSFTDPDEFAAALPNMRSEYLPLPGAERFGVRVRRLVLGSMIAQTLQTRGPLLGRGEVRVGMMGLLVRMNGAGEAPQVGGVPVAPWQGVLLTGGGDFLARVAPPHGWAAFALPMETLAPLVDEAFLRPGAVRLLDLPAQPLQVLRADIGAAAGMAARGAEALPRPEDALGLARALREHLATLLAGGTEDARGRATGRAMRIVRDAQDVLADHPTRAVYLEDLCAALSVAPRTLTNAFGAVLGVGPATYLKLRRLKLVRRALLAGGRGQDLVKSAALGHGFWHLGHFAHDYRALFGEFPSETLARRDGRSAHSG</sequence>
<dbReference type="PANTHER" id="PTHR46796:SF12">
    <property type="entry name" value="HTH-TYPE DNA-BINDING TRANSCRIPTIONAL ACTIVATOR EUTR"/>
    <property type="match status" value="1"/>
</dbReference>
<proteinExistence type="predicted"/>